<feature type="compositionally biased region" description="Basic and acidic residues" evidence="1">
    <location>
        <begin position="7"/>
        <end position="18"/>
    </location>
</feature>
<dbReference type="Proteomes" id="UP001597368">
    <property type="component" value="Unassembled WGS sequence"/>
</dbReference>
<protein>
    <submittedName>
        <fullName evidence="2">Uncharacterized protein</fullName>
    </submittedName>
</protein>
<evidence type="ECO:0000313" key="2">
    <source>
        <dbReference type="EMBL" id="MFD1933804.1"/>
    </source>
</evidence>
<proteinExistence type="predicted"/>
<sequence>MSSKSRQTREQHSLRGESEAPAVKRPSKATGRSSASTERTSGGGALSHRLAKSSLPLRRGQRSS</sequence>
<evidence type="ECO:0000256" key="1">
    <source>
        <dbReference type="SAM" id="MobiDB-lite"/>
    </source>
</evidence>
<reference evidence="3" key="1">
    <citation type="journal article" date="2019" name="Int. J. Syst. Evol. Microbiol.">
        <title>The Global Catalogue of Microorganisms (GCM) 10K type strain sequencing project: providing services to taxonomists for standard genome sequencing and annotation.</title>
        <authorList>
            <consortium name="The Broad Institute Genomics Platform"/>
            <consortium name="The Broad Institute Genome Sequencing Center for Infectious Disease"/>
            <person name="Wu L."/>
            <person name="Ma J."/>
        </authorList>
    </citation>
    <scope>NUCLEOTIDE SEQUENCE [LARGE SCALE GENOMIC DNA]</scope>
    <source>
        <strain evidence="3">ICMP 6774ER</strain>
    </source>
</reference>
<feature type="region of interest" description="Disordered" evidence="1">
    <location>
        <begin position="1"/>
        <end position="64"/>
    </location>
</feature>
<dbReference type="EMBL" id="JBHUFV010000033">
    <property type="protein sequence ID" value="MFD1933804.1"/>
    <property type="molecule type" value="Genomic_DNA"/>
</dbReference>
<feature type="compositionally biased region" description="Polar residues" evidence="1">
    <location>
        <begin position="30"/>
        <end position="40"/>
    </location>
</feature>
<gene>
    <name evidence="2" type="ORF">ACFSKW_20285</name>
</gene>
<accession>A0ABW4SX92</accession>
<evidence type="ECO:0000313" key="3">
    <source>
        <dbReference type="Proteomes" id="UP001597368"/>
    </source>
</evidence>
<dbReference type="RefSeq" id="WP_379573843.1">
    <property type="nucleotide sequence ID" value="NZ_JBHUFV010000033.1"/>
</dbReference>
<organism evidence="2 3">
    <name type="scientific">Nonomuraea mangrovi</name>
    <dbReference type="NCBI Taxonomy" id="2316207"/>
    <lineage>
        <taxon>Bacteria</taxon>
        <taxon>Bacillati</taxon>
        <taxon>Actinomycetota</taxon>
        <taxon>Actinomycetes</taxon>
        <taxon>Streptosporangiales</taxon>
        <taxon>Streptosporangiaceae</taxon>
        <taxon>Nonomuraea</taxon>
    </lineage>
</organism>
<name>A0ABW4SX92_9ACTN</name>
<comment type="caution">
    <text evidence="2">The sequence shown here is derived from an EMBL/GenBank/DDBJ whole genome shotgun (WGS) entry which is preliminary data.</text>
</comment>
<keyword evidence="3" id="KW-1185">Reference proteome</keyword>